<proteinExistence type="predicted"/>
<evidence type="ECO:0008006" key="3">
    <source>
        <dbReference type="Google" id="ProtNLM"/>
    </source>
</evidence>
<sequence length="67" mass="7579">MTDTTVVTAGDRIRVARGVFGRTGRVRAAYKGHILIQYDDGGREIVDRTRRGMWVLARRQTDCSSPR</sequence>
<gene>
    <name evidence="1" type="ORF">MAGR_71110</name>
</gene>
<accession>A0A7I9WE92</accession>
<dbReference type="AlphaFoldDB" id="A0A7I9WE92"/>
<organism evidence="1 2">
    <name type="scientific">Mycolicibacterium agri</name>
    <name type="common">Mycobacterium agri</name>
    <dbReference type="NCBI Taxonomy" id="36811"/>
    <lineage>
        <taxon>Bacteria</taxon>
        <taxon>Bacillati</taxon>
        <taxon>Actinomycetota</taxon>
        <taxon>Actinomycetes</taxon>
        <taxon>Mycobacteriales</taxon>
        <taxon>Mycobacteriaceae</taxon>
        <taxon>Mycolicibacterium</taxon>
    </lineage>
</organism>
<dbReference type="Proteomes" id="UP000465302">
    <property type="component" value="Unassembled WGS sequence"/>
</dbReference>
<reference evidence="1 2" key="1">
    <citation type="journal article" date="2019" name="Emerg. Microbes Infect.">
        <title>Comprehensive subspecies identification of 175 nontuberculous mycobacteria species based on 7547 genomic profiles.</title>
        <authorList>
            <person name="Matsumoto Y."/>
            <person name="Kinjo T."/>
            <person name="Motooka D."/>
            <person name="Nabeya D."/>
            <person name="Jung N."/>
            <person name="Uechi K."/>
            <person name="Horii T."/>
            <person name="Iida T."/>
            <person name="Fujita J."/>
            <person name="Nakamura S."/>
        </authorList>
    </citation>
    <scope>NUCLEOTIDE SEQUENCE [LARGE SCALE GENOMIC DNA]</scope>
    <source>
        <strain evidence="1 2">JCM 6377</strain>
    </source>
</reference>
<protein>
    <recommendedName>
        <fullName evidence="3">KOW domain-containing protein</fullName>
    </recommendedName>
</protein>
<evidence type="ECO:0000313" key="1">
    <source>
        <dbReference type="EMBL" id="GFG55670.1"/>
    </source>
</evidence>
<name>A0A7I9WE92_MYCAG</name>
<evidence type="ECO:0000313" key="2">
    <source>
        <dbReference type="Proteomes" id="UP000465302"/>
    </source>
</evidence>
<comment type="caution">
    <text evidence="1">The sequence shown here is derived from an EMBL/GenBank/DDBJ whole genome shotgun (WGS) entry which is preliminary data.</text>
</comment>
<dbReference type="EMBL" id="BLKS01000004">
    <property type="protein sequence ID" value="GFG55670.1"/>
    <property type="molecule type" value="Genomic_DNA"/>
</dbReference>